<accession>A0A9D4LYE3</accession>
<comment type="caution">
    <text evidence="1">The sequence shown here is derived from an EMBL/GenBank/DDBJ whole genome shotgun (WGS) entry which is preliminary data.</text>
</comment>
<sequence length="97" mass="10349">MCSMPNGQVSVVDDTNERVKLLDQLFNVANHCDVSGTPCDICQVTSSEVAVTFGLCVQFISVINGQLMNGGKLQLQPIAVGIAHHQGSLYITSRTAL</sequence>
<protein>
    <submittedName>
        <fullName evidence="1">Uncharacterized protein</fullName>
    </submittedName>
</protein>
<evidence type="ECO:0000313" key="2">
    <source>
        <dbReference type="Proteomes" id="UP000828390"/>
    </source>
</evidence>
<reference evidence="1" key="2">
    <citation type="submission" date="2020-11" db="EMBL/GenBank/DDBJ databases">
        <authorList>
            <person name="McCartney M.A."/>
            <person name="Auch B."/>
            <person name="Kono T."/>
            <person name="Mallez S."/>
            <person name="Becker A."/>
            <person name="Gohl D.M."/>
            <person name="Silverstein K.A.T."/>
            <person name="Koren S."/>
            <person name="Bechman K.B."/>
            <person name="Herman A."/>
            <person name="Abrahante J.E."/>
            <person name="Garbe J."/>
        </authorList>
    </citation>
    <scope>NUCLEOTIDE SEQUENCE</scope>
    <source>
        <strain evidence="1">Duluth1</strain>
        <tissue evidence="1">Whole animal</tissue>
    </source>
</reference>
<dbReference type="AlphaFoldDB" id="A0A9D4LYE3"/>
<organism evidence="1 2">
    <name type="scientific">Dreissena polymorpha</name>
    <name type="common">Zebra mussel</name>
    <name type="synonym">Mytilus polymorpha</name>
    <dbReference type="NCBI Taxonomy" id="45954"/>
    <lineage>
        <taxon>Eukaryota</taxon>
        <taxon>Metazoa</taxon>
        <taxon>Spiralia</taxon>
        <taxon>Lophotrochozoa</taxon>
        <taxon>Mollusca</taxon>
        <taxon>Bivalvia</taxon>
        <taxon>Autobranchia</taxon>
        <taxon>Heteroconchia</taxon>
        <taxon>Euheterodonta</taxon>
        <taxon>Imparidentia</taxon>
        <taxon>Neoheterodontei</taxon>
        <taxon>Myida</taxon>
        <taxon>Dreissenoidea</taxon>
        <taxon>Dreissenidae</taxon>
        <taxon>Dreissena</taxon>
    </lineage>
</organism>
<evidence type="ECO:0000313" key="1">
    <source>
        <dbReference type="EMBL" id="KAH3866963.1"/>
    </source>
</evidence>
<dbReference type="Proteomes" id="UP000828390">
    <property type="component" value="Unassembled WGS sequence"/>
</dbReference>
<keyword evidence="2" id="KW-1185">Reference proteome</keyword>
<proteinExistence type="predicted"/>
<gene>
    <name evidence="1" type="ORF">DPMN_030087</name>
</gene>
<reference evidence="1" key="1">
    <citation type="journal article" date="2019" name="bioRxiv">
        <title>The Genome of the Zebra Mussel, Dreissena polymorpha: A Resource for Invasive Species Research.</title>
        <authorList>
            <person name="McCartney M.A."/>
            <person name="Auch B."/>
            <person name="Kono T."/>
            <person name="Mallez S."/>
            <person name="Zhang Y."/>
            <person name="Obille A."/>
            <person name="Becker A."/>
            <person name="Abrahante J.E."/>
            <person name="Garbe J."/>
            <person name="Badalamenti J.P."/>
            <person name="Herman A."/>
            <person name="Mangelson H."/>
            <person name="Liachko I."/>
            <person name="Sullivan S."/>
            <person name="Sone E.D."/>
            <person name="Koren S."/>
            <person name="Silverstein K.A.T."/>
            <person name="Beckman K.B."/>
            <person name="Gohl D.M."/>
        </authorList>
    </citation>
    <scope>NUCLEOTIDE SEQUENCE</scope>
    <source>
        <strain evidence="1">Duluth1</strain>
        <tissue evidence="1">Whole animal</tissue>
    </source>
</reference>
<name>A0A9D4LYE3_DREPO</name>
<dbReference type="EMBL" id="JAIWYP010000002">
    <property type="protein sequence ID" value="KAH3866963.1"/>
    <property type="molecule type" value="Genomic_DNA"/>
</dbReference>